<dbReference type="Pfam" id="PF01380">
    <property type="entry name" value="SIS"/>
    <property type="match status" value="1"/>
</dbReference>
<proteinExistence type="predicted"/>
<gene>
    <name evidence="6" type="ORF">IEZ25_13180</name>
</gene>
<organism evidence="6 7">
    <name type="scientific">Nocardioides hwasunensis</name>
    <dbReference type="NCBI Taxonomy" id="397258"/>
    <lineage>
        <taxon>Bacteria</taxon>
        <taxon>Bacillati</taxon>
        <taxon>Actinomycetota</taxon>
        <taxon>Actinomycetes</taxon>
        <taxon>Propionibacteriales</taxon>
        <taxon>Nocardioidaceae</taxon>
        <taxon>Nocardioides</taxon>
    </lineage>
</organism>
<dbReference type="PANTHER" id="PTHR30514:SF18">
    <property type="entry name" value="RPIR-FAMILY TRANSCRIPTIONAL REGULATOR"/>
    <property type="match status" value="1"/>
</dbReference>
<accession>A0ABR8MM14</accession>
<name>A0ABR8MM14_9ACTN</name>
<dbReference type="InterPro" id="IPR000281">
    <property type="entry name" value="HTH_RpiR"/>
</dbReference>
<sequence>MRRLVQANLDSLSNAERKVARALLAGYPTAGLTTGVDLARAAGVSNPTVVRFVNRLGFSGFPAFQRALVHDLNEDLGSPLRQYAEKGGLTEEGVLARTHRHFVDMVDTTYEELPESEFDKLVQLLSDPGKQVQVIGGRFSRVVSDYLAMHLSLVRTDVRALGMDEFERRASIIDADQSTVLVVFDYRRYTERTFRLAEQASQRGAIVCLLTDNWMSPVAKVAKVVLPARVDSASPFDSLVAAMAVTESLIAAVAERLGSAGEQRLRAMEETPDP</sequence>
<evidence type="ECO:0000256" key="2">
    <source>
        <dbReference type="ARBA" id="ARBA00023125"/>
    </source>
</evidence>
<dbReference type="InterPro" id="IPR036388">
    <property type="entry name" value="WH-like_DNA-bd_sf"/>
</dbReference>
<dbReference type="Proteomes" id="UP000649289">
    <property type="component" value="Unassembled WGS sequence"/>
</dbReference>
<keyword evidence="1" id="KW-0805">Transcription regulation</keyword>
<dbReference type="InterPro" id="IPR009057">
    <property type="entry name" value="Homeodomain-like_sf"/>
</dbReference>
<dbReference type="Gene3D" id="3.40.50.10490">
    <property type="entry name" value="Glucose-6-phosphate isomerase like protein, domain 1"/>
    <property type="match status" value="1"/>
</dbReference>
<evidence type="ECO:0000259" key="4">
    <source>
        <dbReference type="PROSITE" id="PS51071"/>
    </source>
</evidence>
<dbReference type="SUPFAM" id="SSF53697">
    <property type="entry name" value="SIS domain"/>
    <property type="match status" value="1"/>
</dbReference>
<keyword evidence="7" id="KW-1185">Reference proteome</keyword>
<keyword evidence="2" id="KW-0238">DNA-binding</keyword>
<keyword evidence="3" id="KW-0804">Transcription</keyword>
<protein>
    <submittedName>
        <fullName evidence="6">MurR/RpiR family transcriptional regulator</fullName>
    </submittedName>
</protein>
<dbReference type="CDD" id="cd05013">
    <property type="entry name" value="SIS_RpiR"/>
    <property type="match status" value="1"/>
</dbReference>
<dbReference type="InterPro" id="IPR046348">
    <property type="entry name" value="SIS_dom_sf"/>
</dbReference>
<evidence type="ECO:0000256" key="1">
    <source>
        <dbReference type="ARBA" id="ARBA00023015"/>
    </source>
</evidence>
<evidence type="ECO:0000313" key="7">
    <source>
        <dbReference type="Proteomes" id="UP000649289"/>
    </source>
</evidence>
<comment type="caution">
    <text evidence="6">The sequence shown here is derived from an EMBL/GenBank/DDBJ whole genome shotgun (WGS) entry which is preliminary data.</text>
</comment>
<dbReference type="PANTHER" id="PTHR30514">
    <property type="entry name" value="GLUCOKINASE"/>
    <property type="match status" value="1"/>
</dbReference>
<reference evidence="6 7" key="1">
    <citation type="submission" date="2020-09" db="EMBL/GenBank/DDBJ databases">
        <title>novel species in genus Nocardioides.</title>
        <authorList>
            <person name="Zhang G."/>
        </authorList>
    </citation>
    <scope>NUCLEOTIDE SEQUENCE [LARGE SCALE GENOMIC DNA]</scope>
    <source>
        <strain evidence="6 7">19197</strain>
    </source>
</reference>
<dbReference type="SUPFAM" id="SSF46689">
    <property type="entry name" value="Homeodomain-like"/>
    <property type="match status" value="1"/>
</dbReference>
<dbReference type="PROSITE" id="PS51071">
    <property type="entry name" value="HTH_RPIR"/>
    <property type="match status" value="1"/>
</dbReference>
<dbReference type="InterPro" id="IPR047640">
    <property type="entry name" value="RpiR-like"/>
</dbReference>
<dbReference type="InterPro" id="IPR001347">
    <property type="entry name" value="SIS_dom"/>
</dbReference>
<dbReference type="Pfam" id="PF01418">
    <property type="entry name" value="HTH_6"/>
    <property type="match status" value="1"/>
</dbReference>
<feature type="domain" description="HTH rpiR-type" evidence="4">
    <location>
        <begin position="1"/>
        <end position="75"/>
    </location>
</feature>
<evidence type="ECO:0000259" key="5">
    <source>
        <dbReference type="PROSITE" id="PS51464"/>
    </source>
</evidence>
<evidence type="ECO:0000313" key="6">
    <source>
        <dbReference type="EMBL" id="MBD3915569.1"/>
    </source>
</evidence>
<evidence type="ECO:0000256" key="3">
    <source>
        <dbReference type="ARBA" id="ARBA00023163"/>
    </source>
</evidence>
<dbReference type="PROSITE" id="PS51464">
    <property type="entry name" value="SIS"/>
    <property type="match status" value="1"/>
</dbReference>
<feature type="domain" description="SIS" evidence="5">
    <location>
        <begin position="121"/>
        <end position="259"/>
    </location>
</feature>
<dbReference type="Gene3D" id="1.10.10.10">
    <property type="entry name" value="Winged helix-like DNA-binding domain superfamily/Winged helix DNA-binding domain"/>
    <property type="match status" value="1"/>
</dbReference>
<dbReference type="InterPro" id="IPR035472">
    <property type="entry name" value="RpiR-like_SIS"/>
</dbReference>
<dbReference type="EMBL" id="JACXYY010000005">
    <property type="protein sequence ID" value="MBD3915569.1"/>
    <property type="molecule type" value="Genomic_DNA"/>
</dbReference>